<feature type="repeat" description="WD" evidence="3">
    <location>
        <begin position="557"/>
        <end position="589"/>
    </location>
</feature>
<dbReference type="InterPro" id="IPR015943">
    <property type="entry name" value="WD40/YVTN_repeat-like_dom_sf"/>
</dbReference>
<name>A0AAQ3Q3P8_9LILI</name>
<dbReference type="InterPro" id="IPR040324">
    <property type="entry name" value="WDR44/Dgr2"/>
</dbReference>
<dbReference type="InterPro" id="IPR036322">
    <property type="entry name" value="WD40_repeat_dom_sf"/>
</dbReference>
<dbReference type="Gene3D" id="2.130.10.10">
    <property type="entry name" value="YVTN repeat-like/Quinoprotein amine dehydrogenase"/>
    <property type="match status" value="1"/>
</dbReference>
<proteinExistence type="predicted"/>
<dbReference type="PRINTS" id="PR00320">
    <property type="entry name" value="GPROTEINBRPT"/>
</dbReference>
<dbReference type="Proteomes" id="UP001327560">
    <property type="component" value="Chromosome 2"/>
</dbReference>
<dbReference type="AlphaFoldDB" id="A0AAQ3Q3P8"/>
<keyword evidence="5" id="KW-1185">Reference proteome</keyword>
<evidence type="ECO:0000256" key="3">
    <source>
        <dbReference type="PROSITE-ProRule" id="PRU00221"/>
    </source>
</evidence>
<keyword evidence="1 3" id="KW-0853">WD repeat</keyword>
<evidence type="ECO:0000256" key="2">
    <source>
        <dbReference type="ARBA" id="ARBA00022737"/>
    </source>
</evidence>
<gene>
    <name evidence="4" type="ORF">Cni_G06043</name>
</gene>
<dbReference type="InterPro" id="IPR020472">
    <property type="entry name" value="WD40_PAC1"/>
</dbReference>
<reference evidence="4 5" key="1">
    <citation type="submission" date="2023-10" db="EMBL/GenBank/DDBJ databases">
        <title>Chromosome-scale genome assembly provides insights into flower coloration mechanisms of Canna indica.</title>
        <authorList>
            <person name="Li C."/>
        </authorList>
    </citation>
    <scope>NUCLEOTIDE SEQUENCE [LARGE SCALE GENOMIC DNA]</scope>
    <source>
        <tissue evidence="4">Flower</tissue>
    </source>
</reference>
<evidence type="ECO:0000313" key="4">
    <source>
        <dbReference type="EMBL" id="WOK97335.1"/>
    </source>
</evidence>
<dbReference type="PROSITE" id="PS50082">
    <property type="entry name" value="WD_REPEATS_2"/>
    <property type="match status" value="4"/>
</dbReference>
<evidence type="ECO:0000313" key="5">
    <source>
        <dbReference type="Proteomes" id="UP001327560"/>
    </source>
</evidence>
<accession>A0AAQ3Q3P8</accession>
<sequence>MKNRKGSYMTTITTTRLNCLFRCKHDDGSYASGEDSFFDAYDEIRNSIDSLSSDNSLVAHQELELRSLEYELWLREPMSVQDRRTRFLRGMGFDEFVASSVGCSTYAEAEDSAVVSQEEQLDLERIIQDSGAVLNSLTSPDSGQSDESFCYIRDLDNGRKFIVHELGKDGLPSLFKEVGSDKLITLQDFEILIGLAQSVQKLLRREVSPFGEKITCTRDTKNNKYLNWWKSLAKRKLCVGASKYDVSMKKTALIRTTRTKVYQCRKSCTEFTALYMNQEIQSHKGMVRTMKFCPSGRYLASGGEDCIVRIWQIIQVDSSCRYNTSERSSRFSCQVKGINLVPRKGSNFAPVFIPKNIFKIKETPLQELQGHTSDILDLSWSQSNYLLTSSKDKTVRMWKVGYTECLKVFQHNDYVTCIQFNPIEDRYFISGSIDGKVRVWEIPENRVIDWVDVRDMVTAISYQPDGKGFVVGSIKGNCHFYDCSARTSQLTSKLSLFGQKKSSRKPVTGLQFCPGDSKRLMIISADSKIRISDGVNVILKFKGGEQFGPRKNKCQLSASFTSDGRHIISMGEDSNVHIWNFDKSGELQRRGVKSVRSSEFFFSKGALIAVPWPGMMGRETAMSNSIHNSSQPNREPVTWLMNPDCFSLGKQLFSDCSSRLSATWPEEKLSLPSMKQLHPEDCWSFVPAAGMWSSVIVTAGNDGTIRCFHNYGFPIRL</sequence>
<dbReference type="Pfam" id="PF00400">
    <property type="entry name" value="WD40"/>
    <property type="match status" value="3"/>
</dbReference>
<evidence type="ECO:0000256" key="1">
    <source>
        <dbReference type="ARBA" id="ARBA00022574"/>
    </source>
</evidence>
<dbReference type="SUPFAM" id="SSF50978">
    <property type="entry name" value="WD40 repeat-like"/>
    <property type="match status" value="1"/>
</dbReference>
<dbReference type="PROSITE" id="PS50294">
    <property type="entry name" value="WD_REPEATS_REGION"/>
    <property type="match status" value="3"/>
</dbReference>
<dbReference type="SMART" id="SM00320">
    <property type="entry name" value="WD40"/>
    <property type="match status" value="6"/>
</dbReference>
<protein>
    <submittedName>
        <fullName evidence="4">2-deoxy-glucose resistant protein 2-like</fullName>
    </submittedName>
</protein>
<keyword evidence="2" id="KW-0677">Repeat</keyword>
<organism evidence="4 5">
    <name type="scientific">Canna indica</name>
    <name type="common">Indian-shot</name>
    <dbReference type="NCBI Taxonomy" id="4628"/>
    <lineage>
        <taxon>Eukaryota</taxon>
        <taxon>Viridiplantae</taxon>
        <taxon>Streptophyta</taxon>
        <taxon>Embryophyta</taxon>
        <taxon>Tracheophyta</taxon>
        <taxon>Spermatophyta</taxon>
        <taxon>Magnoliopsida</taxon>
        <taxon>Liliopsida</taxon>
        <taxon>Zingiberales</taxon>
        <taxon>Cannaceae</taxon>
        <taxon>Canna</taxon>
    </lineage>
</organism>
<dbReference type="EMBL" id="CP136891">
    <property type="protein sequence ID" value="WOK97335.1"/>
    <property type="molecule type" value="Genomic_DNA"/>
</dbReference>
<dbReference type="InterPro" id="IPR001680">
    <property type="entry name" value="WD40_rpt"/>
</dbReference>
<feature type="repeat" description="WD" evidence="3">
    <location>
        <begin position="408"/>
        <end position="450"/>
    </location>
</feature>
<dbReference type="PANTHER" id="PTHR14221:SF57">
    <property type="entry name" value="TRANSDUCIN_WD40 REPEAT-LIKE SUPERFAMILY PROTEIN"/>
    <property type="match status" value="1"/>
</dbReference>
<feature type="repeat" description="WD" evidence="3">
    <location>
        <begin position="280"/>
        <end position="313"/>
    </location>
</feature>
<feature type="repeat" description="WD" evidence="3">
    <location>
        <begin position="368"/>
        <end position="408"/>
    </location>
</feature>
<dbReference type="PANTHER" id="PTHR14221">
    <property type="entry name" value="WD REPEAT DOMAIN 44"/>
    <property type="match status" value="1"/>
</dbReference>